<dbReference type="InterPro" id="IPR021301">
    <property type="entry name" value="DUF2779"/>
</dbReference>
<evidence type="ECO:0000259" key="1">
    <source>
        <dbReference type="Pfam" id="PF11074"/>
    </source>
</evidence>
<protein>
    <recommendedName>
        <fullName evidence="1">DUF2779 domain-containing protein</fullName>
    </recommendedName>
</protein>
<sequence length="493" mass="56639">MEKTILSKSTYIRGLQCEKSLYLYKHNYNLRDGISSQLQAIFNQGTNVGILSQRLFPNGVDATPSDHFKIQESVLKTKEFIDNGESIIYEATFQYNGVLVALDILVKDEEGWKAFEVKSSTSISETYINDAAIQYYAITNSGIELKDISIVFINNQYVKNGDIDVNELFTVESVLERVKTVVPTIPNQIESFKRLISQDSVPNIDIGIHCSTPYGCDFMSHCWKHIPEYSIFNISNLYTTKKFELYENGIVSFEQIDLKNSKLNPNQLLQVTSELNNTTYIDRNNIIEFLKDFEYPLYYLDFETMTSAVPIFDNTRPYQQLVFQYSLHMQTEPGELEHKEYLAEASPNIDPRINFVKQLISDCGSTGDILVYNIGFERGKLKDLITIFPIYTAEIHNIIGRLKDLMIPFQKKWYYTPAMKGSYSIKYILPALVPELSYQDLEIKEGGTASSIFTQMVTGEFEGDIDKTKFDLLEYCKLDTYAMVKILEKLKEV</sequence>
<dbReference type="Proteomes" id="UP000198596">
    <property type="component" value="Unassembled WGS sequence"/>
</dbReference>
<dbReference type="OrthoDB" id="9783873at2"/>
<evidence type="ECO:0000313" key="3">
    <source>
        <dbReference type="Proteomes" id="UP000198596"/>
    </source>
</evidence>
<accession>A0A1I2INW8</accession>
<gene>
    <name evidence="2" type="ORF">SAMN04488131_12130</name>
</gene>
<name>A0A1I2INW8_9FLAO</name>
<feature type="domain" description="DUF2779" evidence="1">
    <location>
        <begin position="298"/>
        <end position="424"/>
    </location>
</feature>
<dbReference type="AlphaFoldDB" id="A0A1I2INW8"/>
<organism evidence="2 3">
    <name type="scientific">Flavobacterium xueshanense</name>
    <dbReference type="NCBI Taxonomy" id="935223"/>
    <lineage>
        <taxon>Bacteria</taxon>
        <taxon>Pseudomonadati</taxon>
        <taxon>Bacteroidota</taxon>
        <taxon>Flavobacteriia</taxon>
        <taxon>Flavobacteriales</taxon>
        <taxon>Flavobacteriaceae</taxon>
        <taxon>Flavobacterium</taxon>
    </lineage>
</organism>
<dbReference type="EMBL" id="FONQ01000021">
    <property type="protein sequence ID" value="SFF42526.1"/>
    <property type="molecule type" value="Genomic_DNA"/>
</dbReference>
<dbReference type="Pfam" id="PF11074">
    <property type="entry name" value="DUF2779"/>
    <property type="match status" value="1"/>
</dbReference>
<reference evidence="3" key="1">
    <citation type="submission" date="2016-10" db="EMBL/GenBank/DDBJ databases">
        <authorList>
            <person name="Varghese N."/>
            <person name="Submissions S."/>
        </authorList>
    </citation>
    <scope>NUCLEOTIDE SEQUENCE [LARGE SCALE GENOMIC DNA]</scope>
    <source>
        <strain evidence="3">CGMCC 1.9227</strain>
    </source>
</reference>
<dbReference type="RefSeq" id="WP_091208720.1">
    <property type="nucleotide sequence ID" value="NZ_FONQ01000021.1"/>
</dbReference>
<evidence type="ECO:0000313" key="2">
    <source>
        <dbReference type="EMBL" id="SFF42526.1"/>
    </source>
</evidence>
<proteinExistence type="predicted"/>
<keyword evidence="3" id="KW-1185">Reference proteome</keyword>